<protein>
    <submittedName>
        <fullName evidence="1">Uncharacterized protein</fullName>
    </submittedName>
</protein>
<evidence type="ECO:0000313" key="1">
    <source>
        <dbReference type="EMBL" id="GKT06017.1"/>
    </source>
</evidence>
<name>A0ABQ5JN98_9LACO</name>
<proteinExistence type="predicted"/>
<gene>
    <name evidence="1" type="ORF">JCM31185_13050</name>
</gene>
<sequence>MNNSEQFLHDLKTTLRGHVENDQATLKAVTVRLKGSQSGRYEISKWRAKDGLNHEFMFACHDQQVTYLYMH</sequence>
<comment type="caution">
    <text evidence="1">The sequence shown here is derived from an EMBL/GenBank/DDBJ whole genome shotgun (WGS) entry which is preliminary data.</text>
</comment>
<dbReference type="EMBL" id="BQXO01000003">
    <property type="protein sequence ID" value="GKT06017.1"/>
    <property type="molecule type" value="Genomic_DNA"/>
</dbReference>
<dbReference type="Proteomes" id="UP001628078">
    <property type="component" value="Unassembled WGS sequence"/>
</dbReference>
<keyword evidence="2" id="KW-1185">Reference proteome</keyword>
<accession>A0ABQ5JN98</accession>
<reference evidence="1 2" key="1">
    <citation type="submission" date="2022-03" db="EMBL/GenBank/DDBJ databases">
        <title>Draft genome sequence of Furfurilactobacillus curtus JCM 31185.</title>
        <authorList>
            <person name="Suzuki S."/>
            <person name="Endo A."/>
            <person name="Kajikawa A."/>
        </authorList>
    </citation>
    <scope>NUCLEOTIDE SEQUENCE [LARGE SCALE GENOMIC DNA]</scope>
    <source>
        <strain evidence="1 2">JCM 31185</strain>
    </source>
</reference>
<organism evidence="1 2">
    <name type="scientific">Furfurilactobacillus curtus</name>
    <dbReference type="NCBI Taxonomy" id="1746200"/>
    <lineage>
        <taxon>Bacteria</taxon>
        <taxon>Bacillati</taxon>
        <taxon>Bacillota</taxon>
        <taxon>Bacilli</taxon>
        <taxon>Lactobacillales</taxon>
        <taxon>Lactobacillaceae</taxon>
        <taxon>Furfurilactobacillus</taxon>
    </lineage>
</organism>
<dbReference type="RefSeq" id="WP_407883797.1">
    <property type="nucleotide sequence ID" value="NZ_BQXO01000003.1"/>
</dbReference>
<evidence type="ECO:0000313" key="2">
    <source>
        <dbReference type="Proteomes" id="UP001628078"/>
    </source>
</evidence>